<name>A0ACC3SEZ6_9PEZI</name>
<evidence type="ECO:0000313" key="1">
    <source>
        <dbReference type="EMBL" id="KAK8206876.1"/>
    </source>
</evidence>
<dbReference type="Proteomes" id="UP001320706">
    <property type="component" value="Unassembled WGS sequence"/>
</dbReference>
<sequence length="583" mass="63338">MSAPESGHRATEASQDEPTNFTFDHSQHRDSHYRRVPADVEKQDTPMSQSSASGISKEEEEEQAAQDLENNKERQENLRPTSTHHSLHQTNTNVSIAETLSLPRECMFVACICLAQFMTQASLGQTLAILHIIGDAFGLSDPAELSWLIAGYSLTVGTFILVAGRFGDVFGYKRMFMIGFAWFGLWSMIAGLAVYSNHVLFVFARVFTGIGPAICLPNGLAILGATYAPGPRKNMVFAMFGACAPGGSIVGAAFAGLFSLAWWPWTFWSFAIACFAIVGIGSLVIPDPPRKITQKWNTLRELAIELDLFGGLIGIIGLVLFNFAWNQAPIVGWQKAYVYVTLILGVLFILAFFYIELRVASAPLIPFSALNSDVSFVLICIACGWGCFGIWIYYTWQFLELLRYDTPLLATAQFAPVAISGALASVTTGFILAKVRPAVVMIIAMTCFTIGVILIGTAPVGQTYWAQTFVCIVVIPWGMDMSFPAATVILSNAVKKEHQGIGASLVNTLVNYSISIALGFAGTVEVHVNNGGETDSDELKGFRGAWYMAMGLAGLGLATSILFLFKGLWTDRQMARKRVAAAA</sequence>
<reference evidence="1" key="1">
    <citation type="submission" date="2024-02" db="EMBL/GenBank/DDBJ databases">
        <title>Metagenome Assembled Genome of Zalaria obscura JY119.</title>
        <authorList>
            <person name="Vighnesh L."/>
            <person name="Jagadeeshwari U."/>
            <person name="Venkata Ramana C."/>
            <person name="Sasikala C."/>
        </authorList>
    </citation>
    <scope>NUCLEOTIDE SEQUENCE</scope>
    <source>
        <strain evidence="1">JY119</strain>
    </source>
</reference>
<gene>
    <name evidence="1" type="primary">ATR1</name>
    <name evidence="1" type="ORF">M8818_004711</name>
</gene>
<comment type="caution">
    <text evidence="1">The sequence shown here is derived from an EMBL/GenBank/DDBJ whole genome shotgun (WGS) entry which is preliminary data.</text>
</comment>
<organism evidence="1 2">
    <name type="scientific">Zalaria obscura</name>
    <dbReference type="NCBI Taxonomy" id="2024903"/>
    <lineage>
        <taxon>Eukaryota</taxon>
        <taxon>Fungi</taxon>
        <taxon>Dikarya</taxon>
        <taxon>Ascomycota</taxon>
        <taxon>Pezizomycotina</taxon>
        <taxon>Dothideomycetes</taxon>
        <taxon>Dothideomycetidae</taxon>
        <taxon>Dothideales</taxon>
        <taxon>Zalariaceae</taxon>
        <taxon>Zalaria</taxon>
    </lineage>
</organism>
<evidence type="ECO:0000313" key="2">
    <source>
        <dbReference type="Proteomes" id="UP001320706"/>
    </source>
</evidence>
<protein>
    <submittedName>
        <fullName evidence="1">Multidrug-resistance type transporter aminotriazole resistance</fullName>
    </submittedName>
</protein>
<keyword evidence="2" id="KW-1185">Reference proteome</keyword>
<accession>A0ACC3SEZ6</accession>
<dbReference type="EMBL" id="JAMKPW020000022">
    <property type="protein sequence ID" value="KAK8206876.1"/>
    <property type="molecule type" value="Genomic_DNA"/>
</dbReference>
<proteinExistence type="predicted"/>